<gene>
    <name evidence="4" type="ORF">DEO23_05870</name>
</gene>
<evidence type="ECO:0000313" key="4">
    <source>
        <dbReference type="EMBL" id="PWH06494.1"/>
    </source>
</evidence>
<dbReference type="Proteomes" id="UP000245590">
    <property type="component" value="Unassembled WGS sequence"/>
</dbReference>
<evidence type="ECO:0000313" key="5">
    <source>
        <dbReference type="Proteomes" id="UP000245590"/>
    </source>
</evidence>
<dbReference type="EMBL" id="QFKX01000002">
    <property type="protein sequence ID" value="PWH06494.1"/>
    <property type="molecule type" value="Genomic_DNA"/>
</dbReference>
<feature type="transmembrane region" description="Helical" evidence="2">
    <location>
        <begin position="738"/>
        <end position="757"/>
    </location>
</feature>
<comment type="caution">
    <text evidence="4">The sequence shown here is derived from an EMBL/GenBank/DDBJ whole genome shotgun (WGS) entry which is preliminary data.</text>
</comment>
<feature type="compositionally biased region" description="Basic and acidic residues" evidence="1">
    <location>
        <begin position="33"/>
        <end position="49"/>
    </location>
</feature>
<keyword evidence="2" id="KW-0812">Transmembrane</keyword>
<dbReference type="AlphaFoldDB" id="A0A2U2RL34"/>
<evidence type="ECO:0000256" key="1">
    <source>
        <dbReference type="SAM" id="MobiDB-lite"/>
    </source>
</evidence>
<protein>
    <recommendedName>
        <fullName evidence="3">CshA domain-containing protein</fullName>
    </recommendedName>
</protein>
<feature type="compositionally biased region" description="Gly residues" evidence="1">
    <location>
        <begin position="379"/>
        <end position="391"/>
    </location>
</feature>
<reference evidence="4 5" key="1">
    <citation type="submission" date="2018-05" db="EMBL/GenBank/DDBJ databases">
        <title>Brachybacterium sp. M1HQ-2T, whole genome shotgun sequence.</title>
        <authorList>
            <person name="Tuo L."/>
        </authorList>
    </citation>
    <scope>NUCLEOTIDE SEQUENCE [LARGE SCALE GENOMIC DNA]</scope>
    <source>
        <strain evidence="4 5">M1HQ-2</strain>
    </source>
</reference>
<keyword evidence="2" id="KW-1133">Transmembrane helix</keyword>
<name>A0A2U2RL34_9MICO</name>
<evidence type="ECO:0000256" key="2">
    <source>
        <dbReference type="SAM" id="Phobius"/>
    </source>
</evidence>
<keyword evidence="5" id="KW-1185">Reference proteome</keyword>
<feature type="compositionally biased region" description="Basic and acidic residues" evidence="1">
    <location>
        <begin position="441"/>
        <end position="451"/>
    </location>
</feature>
<sequence>MRRSCWYRDRVPGTDATPPPTRAARVALPRPVPHRERPDRTAPPDESPRRTAALRSASRRSLRLGLVLVLGLMISLVSPSAALALGEKGPFELPLSRDSITVAPGVVNRVPLSSLLEDGAEDQLQLDTARLAVPSEASGSQLDAMTLASDGSSLSVEGQGTWTVQGESLVYTPASDSDGSDPAPIAITVEATNGVRSHAVDLEVDPSAVTEKDVTAPAGTTVSLPLNGKLVPEGTARIRLLLDTMPAGSSLSGDGRRLFVADEGIWQLSPDNSSLTFIPSSGHLGRSPEPARFVTESKDGSILSTGVVGLSTPVLTDMVRASAYGDPVDFAVGEDQEDVDASTLRLVPLESIKTSDGSDASGSDGGSGSGSDSGSATGEQGGQEQAGGDQGSGQDADDAGDGATTSDGGAAGDGAKGSGAVTVTDDGTRAKVAGQGTWTLDRSDQRVRFTPEDDGVTEADPIGVTGRDDDGNTAGVATLSPGYPAMLDQTEVGAGGNTIGFDPMDASHYVQADSLRFSDKDLPDGAELDDSGRELRIPDQGTWEIDVDSRLVTFDPVQGARNGLRSQVSLTGSGSYADDTTATSTLTALVSDTGAVLRDDDLRTAPGRTVQVDLLANDTAGATTAPLAPATVRISALDAANLDELDRYSGTHLVVPGEGEYRVGSDGVLTFVPADGFRGRTSPVDYTVEDDDGVRYRATVTVHVDPQLASSSGPRADSSAGINTMLSGLMPSSRSTSAVFLTIVVLIGFAGVMSLFIGSRMESDRRTWKD</sequence>
<feature type="transmembrane region" description="Helical" evidence="2">
    <location>
        <begin position="64"/>
        <end position="86"/>
    </location>
</feature>
<organism evidence="4 5">
    <name type="scientific">Brachybacterium endophyticum</name>
    <dbReference type="NCBI Taxonomy" id="2182385"/>
    <lineage>
        <taxon>Bacteria</taxon>
        <taxon>Bacillati</taxon>
        <taxon>Actinomycetota</taxon>
        <taxon>Actinomycetes</taxon>
        <taxon>Micrococcales</taxon>
        <taxon>Dermabacteraceae</taxon>
        <taxon>Brachybacterium</taxon>
    </lineage>
</organism>
<evidence type="ECO:0000259" key="3">
    <source>
        <dbReference type="Pfam" id="PF19076"/>
    </source>
</evidence>
<feature type="region of interest" description="Disordered" evidence="1">
    <location>
        <begin position="1"/>
        <end position="55"/>
    </location>
</feature>
<dbReference type="NCBIfam" id="TIGR04225">
    <property type="entry name" value="CshA_fibril_rpt"/>
    <property type="match status" value="1"/>
</dbReference>
<accession>A0A2U2RL34</accession>
<keyword evidence="2" id="KW-0472">Membrane</keyword>
<dbReference type="Pfam" id="PF19076">
    <property type="entry name" value="CshA_repeat"/>
    <property type="match status" value="1"/>
</dbReference>
<feature type="region of interest" description="Disordered" evidence="1">
    <location>
        <begin position="350"/>
        <end position="472"/>
    </location>
</feature>
<dbReference type="InterPro" id="IPR026395">
    <property type="entry name" value="CshA_fibril"/>
</dbReference>
<feature type="domain" description="CshA" evidence="3">
    <location>
        <begin position="639"/>
        <end position="704"/>
    </location>
</feature>
<feature type="compositionally biased region" description="Basic and acidic residues" evidence="1">
    <location>
        <begin position="1"/>
        <end position="12"/>
    </location>
</feature>
<proteinExistence type="predicted"/>